<keyword evidence="2" id="KW-0732">Signal</keyword>
<evidence type="ECO:0000256" key="2">
    <source>
        <dbReference type="SAM" id="SignalP"/>
    </source>
</evidence>
<evidence type="ECO:0000313" key="4">
    <source>
        <dbReference type="EMBL" id="KAK6473100.1"/>
    </source>
</evidence>
<dbReference type="PROSITE" id="PS50835">
    <property type="entry name" value="IG_LIKE"/>
    <property type="match status" value="1"/>
</dbReference>
<dbReference type="InterPro" id="IPR003599">
    <property type="entry name" value="Ig_sub"/>
</dbReference>
<evidence type="ECO:0000259" key="3">
    <source>
        <dbReference type="PROSITE" id="PS50835"/>
    </source>
</evidence>
<dbReference type="InterPro" id="IPR013783">
    <property type="entry name" value="Ig-like_fold"/>
</dbReference>
<proteinExistence type="predicted"/>
<evidence type="ECO:0000313" key="5">
    <source>
        <dbReference type="Proteomes" id="UP001369086"/>
    </source>
</evidence>
<keyword evidence="5" id="KW-1185">Reference proteome</keyword>
<dbReference type="PANTHER" id="PTHR14334:SF2">
    <property type="entry name" value="B-CELL ANTIGEN RECEPTOR COMPLEX-ASSOCIATED PROTEIN BETA CHAIN"/>
    <property type="match status" value="1"/>
</dbReference>
<dbReference type="Gene3D" id="2.60.40.10">
    <property type="entry name" value="Immunoglobulins"/>
    <property type="match status" value="1"/>
</dbReference>
<sequence length="219" mass="24767">MAFSVFLRGCLFLGCFVFQVANLSSFNVVQSPRFLGIKTGATVCLFCMTDSPDAVEVKWWKRLKNGDQLYWNESASAINDSYSRSMTRYFLFNIRKIKSVHSGVYYCNIQINNVIKNGSGTELKVHARIETEEIASKNTVKDAIILIQGVLLLAFCCAPFLLNLSKDDAESDNGELEEEHTYEGLEIGQNENTATYEDIVTVQRNGEARWMYGEHPCQE</sequence>
<dbReference type="InterPro" id="IPR007110">
    <property type="entry name" value="Ig-like_dom"/>
</dbReference>
<organism evidence="4 5">
    <name type="scientific">Huso huso</name>
    <name type="common">Beluga</name>
    <name type="synonym">Acipenser huso</name>
    <dbReference type="NCBI Taxonomy" id="61971"/>
    <lineage>
        <taxon>Eukaryota</taxon>
        <taxon>Metazoa</taxon>
        <taxon>Chordata</taxon>
        <taxon>Craniata</taxon>
        <taxon>Vertebrata</taxon>
        <taxon>Euteleostomi</taxon>
        <taxon>Actinopterygii</taxon>
        <taxon>Chondrostei</taxon>
        <taxon>Acipenseriformes</taxon>
        <taxon>Acipenseridae</taxon>
        <taxon>Huso</taxon>
    </lineage>
</organism>
<dbReference type="InterPro" id="IPR036179">
    <property type="entry name" value="Ig-like_dom_sf"/>
</dbReference>
<dbReference type="SMART" id="SM00409">
    <property type="entry name" value="IG"/>
    <property type="match status" value="1"/>
</dbReference>
<accession>A0ABR0YKJ1</accession>
<keyword evidence="1" id="KW-0393">Immunoglobulin domain</keyword>
<evidence type="ECO:0000256" key="1">
    <source>
        <dbReference type="ARBA" id="ARBA00023319"/>
    </source>
</evidence>
<name>A0ABR0YKJ1_HUSHU</name>
<dbReference type="Proteomes" id="UP001369086">
    <property type="component" value="Unassembled WGS sequence"/>
</dbReference>
<feature type="domain" description="Ig-like" evidence="3">
    <location>
        <begin position="40"/>
        <end position="126"/>
    </location>
</feature>
<gene>
    <name evidence="4" type="ORF">HHUSO_G27776</name>
</gene>
<dbReference type="EMBL" id="JAHFZB010000028">
    <property type="protein sequence ID" value="KAK6473100.1"/>
    <property type="molecule type" value="Genomic_DNA"/>
</dbReference>
<dbReference type="SUPFAM" id="SSF48726">
    <property type="entry name" value="Immunoglobulin"/>
    <property type="match status" value="1"/>
</dbReference>
<feature type="signal peptide" evidence="2">
    <location>
        <begin position="1"/>
        <end position="25"/>
    </location>
</feature>
<protein>
    <submittedName>
        <fullName evidence="4">B-cell antigen receptor complex-associated protein beta chain-like isoform X2</fullName>
    </submittedName>
</protein>
<comment type="caution">
    <text evidence="4">The sequence shown here is derived from an EMBL/GenBank/DDBJ whole genome shotgun (WGS) entry which is preliminary data.</text>
</comment>
<dbReference type="PANTHER" id="PTHR14334">
    <property type="entry name" value="B-CELL ANTIGEN RECEPTOR COMPLEX-ASSOCIATED PROTEIN"/>
    <property type="match status" value="1"/>
</dbReference>
<feature type="chain" id="PRO_5047403255" evidence="2">
    <location>
        <begin position="26"/>
        <end position="219"/>
    </location>
</feature>
<reference evidence="4 5" key="1">
    <citation type="submission" date="2021-05" db="EMBL/GenBank/DDBJ databases">
        <authorList>
            <person name="Zahm M."/>
            <person name="Klopp C."/>
            <person name="Cabau C."/>
            <person name="Kuhl H."/>
            <person name="Suciu R."/>
            <person name="Ciorpac M."/>
            <person name="Holostenco D."/>
            <person name="Gessner J."/>
            <person name="Wuertz S."/>
            <person name="Hohne C."/>
            <person name="Stock M."/>
            <person name="Gislard M."/>
            <person name="Lluch J."/>
            <person name="Milhes M."/>
            <person name="Lampietro C."/>
            <person name="Lopez Roques C."/>
            <person name="Donnadieu C."/>
            <person name="Du K."/>
            <person name="Schartl M."/>
            <person name="Guiguen Y."/>
        </authorList>
    </citation>
    <scope>NUCLEOTIDE SEQUENCE [LARGE SCALE GENOMIC DNA]</scope>
    <source>
        <strain evidence="4">Hh-F2</strain>
        <tissue evidence="4">Blood</tissue>
    </source>
</reference>